<dbReference type="InterPro" id="IPR051680">
    <property type="entry name" value="ATP-dep_Glu-Cys_Ligase-2"/>
</dbReference>
<dbReference type="EMBL" id="JABFCZ010000006">
    <property type="protein sequence ID" value="MBD1545855.1"/>
    <property type="molecule type" value="Genomic_DNA"/>
</dbReference>
<name>A0A926NYC0_9HYPH</name>
<evidence type="ECO:0000313" key="3">
    <source>
        <dbReference type="Proteomes" id="UP000598467"/>
    </source>
</evidence>
<accession>A0A926NYC0</accession>
<gene>
    <name evidence="2" type="ORF">HK439_06240</name>
</gene>
<feature type="domain" description="Circularly permuted ATP-grasp type 2" evidence="1">
    <location>
        <begin position="64"/>
        <end position="440"/>
    </location>
</feature>
<protein>
    <submittedName>
        <fullName evidence="2">Circularly permuted type 2 ATP-grasp protein</fullName>
    </submittedName>
</protein>
<dbReference type="Gene3D" id="3.40.50.11290">
    <property type="match status" value="1"/>
</dbReference>
<organism evidence="2 3">
    <name type="scientific">Roseibium aggregatum</name>
    <dbReference type="NCBI Taxonomy" id="187304"/>
    <lineage>
        <taxon>Bacteria</taxon>
        <taxon>Pseudomonadati</taxon>
        <taxon>Pseudomonadota</taxon>
        <taxon>Alphaproteobacteria</taxon>
        <taxon>Hyphomicrobiales</taxon>
        <taxon>Stappiaceae</taxon>
        <taxon>Roseibium</taxon>
    </lineage>
</organism>
<evidence type="ECO:0000313" key="2">
    <source>
        <dbReference type="EMBL" id="MBD1545855.1"/>
    </source>
</evidence>
<dbReference type="Proteomes" id="UP000598467">
    <property type="component" value="Unassembled WGS sequence"/>
</dbReference>
<dbReference type="InterPro" id="IPR025841">
    <property type="entry name" value="CP_ATPgrasp_2"/>
</dbReference>
<reference evidence="2" key="1">
    <citation type="submission" date="2020-05" db="EMBL/GenBank/DDBJ databases">
        <title>Identification of trans-AT polyketide cluster in two marine bacteria, producers of a novel glutaramide-containing polyketide sesbanimide D and analogs.</title>
        <authorList>
            <person name="Kacar D."/>
            <person name="Rodriguez P."/>
            <person name="Canedo L."/>
            <person name="Gonzalez E."/>
            <person name="Galan B."/>
            <person name="De La Calle F."/>
            <person name="Garcia J.L."/>
        </authorList>
    </citation>
    <scope>NUCLEOTIDE SEQUENCE</scope>
    <source>
        <strain evidence="2">PHM038</strain>
    </source>
</reference>
<dbReference type="PANTHER" id="PTHR34595">
    <property type="entry name" value="BLR5612 PROTEIN"/>
    <property type="match status" value="1"/>
</dbReference>
<dbReference type="Gene3D" id="3.30.1490.270">
    <property type="match status" value="1"/>
</dbReference>
<dbReference type="AlphaFoldDB" id="A0A926NYC0"/>
<dbReference type="InterPro" id="IPR016450">
    <property type="entry name" value="UCP005522"/>
</dbReference>
<dbReference type="PIRSF" id="PIRSF005522">
    <property type="entry name" value="UCP005522"/>
    <property type="match status" value="1"/>
</dbReference>
<sequence length="464" mass="51886">MLDNAGNPRAAYARLSAWLDAKPPNYLSRKTREAETIFRRLGITFAVYGADEATERLIPFDPIPRIISASEWRRLSAGIDQRVRALNAFLHDIYHRQEILRAGRIPESLIIQNDAFLPEMVGFTPAQKVYAHIIGTDLVRVSENEFYVLEDNTRTPSGVSYMMENRETMMRMFPDLFEMHRIAPVEHYPENLRQTLESVAPDLSKSEQTVCVLTPGIYNSAYFEHAFLADSMGVELVEGRDLFVDEGKVFMRTTREPQQVDVIYRRIDDAFLDPLTFNPDSMLGVPGLFDAYRAGNVTICNAPGTGIADDKAIYAYVPDIIEFYTGQKPILNNVPTWNCSREDDLAYVLDHLEEIVVKEVHGSGGYGMLIGPTASKRQIAEFRKILMSNPSNYIAQPTLALSACPTHVASGVAPRHVDLRPFVLIGDQVRITPGGLTRVALKKGSLVVNSSQGGGTKDTWVLED</sequence>
<proteinExistence type="predicted"/>
<dbReference type="Pfam" id="PF14403">
    <property type="entry name" value="CP_ATPgrasp_2"/>
    <property type="match status" value="1"/>
</dbReference>
<dbReference type="SUPFAM" id="SSF56059">
    <property type="entry name" value="Glutathione synthetase ATP-binding domain-like"/>
    <property type="match status" value="1"/>
</dbReference>
<evidence type="ECO:0000259" key="1">
    <source>
        <dbReference type="Pfam" id="PF14403"/>
    </source>
</evidence>
<comment type="caution">
    <text evidence="2">The sequence shown here is derived from an EMBL/GenBank/DDBJ whole genome shotgun (WGS) entry which is preliminary data.</text>
</comment>
<dbReference type="PANTHER" id="PTHR34595:SF7">
    <property type="entry name" value="SLL1039 PROTEIN"/>
    <property type="match status" value="1"/>
</dbReference>